<protein>
    <submittedName>
        <fullName evidence="8">Putative integral membrane protein (TIGR00698 family)</fullName>
    </submittedName>
</protein>
<organism evidence="8 9">
    <name type="scientific">Nonomuraea soli</name>
    <dbReference type="NCBI Taxonomy" id="1032476"/>
    <lineage>
        <taxon>Bacteria</taxon>
        <taxon>Bacillati</taxon>
        <taxon>Actinomycetota</taxon>
        <taxon>Actinomycetes</taxon>
        <taxon>Streptosporangiales</taxon>
        <taxon>Streptosporangiaceae</taxon>
        <taxon>Nonomuraea</taxon>
    </lineage>
</organism>
<feature type="transmembrane region" description="Helical" evidence="7">
    <location>
        <begin position="124"/>
        <end position="141"/>
    </location>
</feature>
<name>A0A7W0CPG4_9ACTN</name>
<evidence type="ECO:0000256" key="5">
    <source>
        <dbReference type="ARBA" id="ARBA00022989"/>
    </source>
</evidence>
<feature type="transmembrane region" description="Helical" evidence="7">
    <location>
        <begin position="191"/>
        <end position="212"/>
    </location>
</feature>
<evidence type="ECO:0000313" key="8">
    <source>
        <dbReference type="EMBL" id="MBA2894812.1"/>
    </source>
</evidence>
<dbReference type="RefSeq" id="WP_181613534.1">
    <property type="nucleotide sequence ID" value="NZ_BAABAM010000004.1"/>
</dbReference>
<keyword evidence="6 7" id="KW-0472">Membrane</keyword>
<comment type="caution">
    <text evidence="8">The sequence shown here is derived from an EMBL/GenBank/DDBJ whole genome shotgun (WGS) entry which is preliminary data.</text>
</comment>
<proteinExistence type="inferred from homology"/>
<keyword evidence="9" id="KW-1185">Reference proteome</keyword>
<feature type="transmembrane region" description="Helical" evidence="7">
    <location>
        <begin position="90"/>
        <end position="112"/>
    </location>
</feature>
<sequence length="337" mass="33511">MASIALSRTRLHLPGLVAACAAVMLATVLSRLVPALSPAVIAVTAGATLSNLGWLPDAVRPGLQFVAKRVLRVAIVLLGLQIAVPEVLGLGAGTLGIVAAATGTTFVLTPLIARRLGLSPGTGLLVGTGVSICGAAAVAAMRSATDTDDDEAAGALSVVVLYGSAAIVVVPLLAGWLGLSPQQLGVWTGASVHEVAQVAAIGAASGASVLTIAVTVKLARVVLLAPMVAITSFRLAAGRRQGQEGPMGTRQAPPVMPLFVGGFLAMVALRSLGWAPAPVVESAPQVTALLLAASLFGLGAGIDLRRLATGGRPLLLLGAISTALIMAISLVGVTLAT</sequence>
<evidence type="ECO:0000256" key="6">
    <source>
        <dbReference type="ARBA" id="ARBA00023136"/>
    </source>
</evidence>
<feature type="transmembrane region" description="Helical" evidence="7">
    <location>
        <begin position="283"/>
        <end position="302"/>
    </location>
</feature>
<dbReference type="GO" id="GO:0005886">
    <property type="term" value="C:plasma membrane"/>
    <property type="evidence" value="ECO:0007669"/>
    <property type="project" value="UniProtKB-SubCell"/>
</dbReference>
<evidence type="ECO:0000256" key="1">
    <source>
        <dbReference type="ARBA" id="ARBA00004651"/>
    </source>
</evidence>
<feature type="transmembrane region" description="Helical" evidence="7">
    <location>
        <begin position="258"/>
        <end position="277"/>
    </location>
</feature>
<dbReference type="EMBL" id="JACDUR010000006">
    <property type="protein sequence ID" value="MBA2894812.1"/>
    <property type="molecule type" value="Genomic_DNA"/>
</dbReference>
<keyword evidence="4 7" id="KW-0812">Transmembrane</keyword>
<reference evidence="8 9" key="1">
    <citation type="submission" date="2020-07" db="EMBL/GenBank/DDBJ databases">
        <title>Genomic Encyclopedia of Type Strains, Phase IV (KMG-IV): sequencing the most valuable type-strain genomes for metagenomic binning, comparative biology and taxonomic classification.</title>
        <authorList>
            <person name="Goeker M."/>
        </authorList>
    </citation>
    <scope>NUCLEOTIDE SEQUENCE [LARGE SCALE GENOMIC DNA]</scope>
    <source>
        <strain evidence="8 9">DSM 45533</strain>
    </source>
</reference>
<dbReference type="Proteomes" id="UP000530928">
    <property type="component" value="Unassembled WGS sequence"/>
</dbReference>
<feature type="transmembrane region" description="Helical" evidence="7">
    <location>
        <begin position="218"/>
        <end position="237"/>
    </location>
</feature>
<dbReference type="PANTHER" id="PTHR30106">
    <property type="entry name" value="INNER MEMBRANE PROTEIN YEIH-RELATED"/>
    <property type="match status" value="1"/>
</dbReference>
<comment type="similarity">
    <text evidence="2">Belongs to the UPF0324 family.</text>
</comment>
<gene>
    <name evidence="8" type="ORF">HNR30_006184</name>
</gene>
<feature type="transmembrane region" description="Helical" evidence="7">
    <location>
        <begin position="12"/>
        <end position="29"/>
    </location>
</feature>
<dbReference type="PANTHER" id="PTHR30106:SF2">
    <property type="entry name" value="UPF0324 INNER MEMBRANE PROTEIN YEIH"/>
    <property type="match status" value="1"/>
</dbReference>
<keyword evidence="3" id="KW-1003">Cell membrane</keyword>
<evidence type="ECO:0000256" key="3">
    <source>
        <dbReference type="ARBA" id="ARBA00022475"/>
    </source>
</evidence>
<keyword evidence="5 7" id="KW-1133">Transmembrane helix</keyword>
<feature type="transmembrane region" description="Helical" evidence="7">
    <location>
        <begin position="314"/>
        <end position="336"/>
    </location>
</feature>
<dbReference type="AlphaFoldDB" id="A0A7W0CPG4"/>
<evidence type="ECO:0000256" key="7">
    <source>
        <dbReference type="SAM" id="Phobius"/>
    </source>
</evidence>
<feature type="transmembrane region" description="Helical" evidence="7">
    <location>
        <begin position="153"/>
        <end position="179"/>
    </location>
</feature>
<evidence type="ECO:0000256" key="4">
    <source>
        <dbReference type="ARBA" id="ARBA00022692"/>
    </source>
</evidence>
<evidence type="ECO:0000313" key="9">
    <source>
        <dbReference type="Proteomes" id="UP000530928"/>
    </source>
</evidence>
<dbReference type="Pfam" id="PF03601">
    <property type="entry name" value="Cons_hypoth698"/>
    <property type="match status" value="1"/>
</dbReference>
<evidence type="ECO:0000256" key="2">
    <source>
        <dbReference type="ARBA" id="ARBA00007977"/>
    </source>
</evidence>
<dbReference type="InterPro" id="IPR018383">
    <property type="entry name" value="UPF0324_pro"/>
</dbReference>
<comment type="subcellular location">
    <subcellularLocation>
        <location evidence="1">Cell membrane</location>
        <topology evidence="1">Multi-pass membrane protein</topology>
    </subcellularLocation>
</comment>
<accession>A0A7W0CPG4</accession>